<keyword evidence="1" id="KW-0812">Transmembrane</keyword>
<proteinExistence type="predicted"/>
<protein>
    <submittedName>
        <fullName evidence="2">Uncharacterized protein</fullName>
    </submittedName>
</protein>
<evidence type="ECO:0000313" key="2">
    <source>
        <dbReference type="EMBL" id="CAD2173454.1"/>
    </source>
</evidence>
<name>A0A6V7VGE7_MELEN</name>
<reference evidence="2 3" key="1">
    <citation type="submission" date="2020-08" db="EMBL/GenBank/DDBJ databases">
        <authorList>
            <person name="Koutsovoulos G."/>
            <person name="Danchin GJ E."/>
        </authorList>
    </citation>
    <scope>NUCLEOTIDE SEQUENCE [LARGE SCALE GENOMIC DNA]</scope>
</reference>
<accession>A0A6V7VGE7</accession>
<sequence>MYFNQIERVALLKEIRVSQIFIYLAMYFITSFHVIYLYVGKDKRENRLLHKIQNKIMSVFI</sequence>
<organism evidence="2 3">
    <name type="scientific">Meloidogyne enterolobii</name>
    <name type="common">Root-knot nematode worm</name>
    <name type="synonym">Meloidogyne mayaguensis</name>
    <dbReference type="NCBI Taxonomy" id="390850"/>
    <lineage>
        <taxon>Eukaryota</taxon>
        <taxon>Metazoa</taxon>
        <taxon>Ecdysozoa</taxon>
        <taxon>Nematoda</taxon>
        <taxon>Chromadorea</taxon>
        <taxon>Rhabditida</taxon>
        <taxon>Tylenchina</taxon>
        <taxon>Tylenchomorpha</taxon>
        <taxon>Tylenchoidea</taxon>
        <taxon>Meloidogynidae</taxon>
        <taxon>Meloidogyninae</taxon>
        <taxon>Meloidogyne</taxon>
    </lineage>
</organism>
<comment type="caution">
    <text evidence="2">The sequence shown here is derived from an EMBL/GenBank/DDBJ whole genome shotgun (WGS) entry which is preliminary data.</text>
</comment>
<gene>
    <name evidence="2" type="ORF">MENT_LOCUS25061</name>
</gene>
<keyword evidence="1" id="KW-0472">Membrane</keyword>
<evidence type="ECO:0000256" key="1">
    <source>
        <dbReference type="SAM" id="Phobius"/>
    </source>
</evidence>
<evidence type="ECO:0000313" key="3">
    <source>
        <dbReference type="Proteomes" id="UP000580250"/>
    </source>
</evidence>
<dbReference type="EMBL" id="CAJEWN010000218">
    <property type="protein sequence ID" value="CAD2173454.1"/>
    <property type="molecule type" value="Genomic_DNA"/>
</dbReference>
<dbReference type="Proteomes" id="UP000580250">
    <property type="component" value="Unassembled WGS sequence"/>
</dbReference>
<feature type="transmembrane region" description="Helical" evidence="1">
    <location>
        <begin position="20"/>
        <end position="39"/>
    </location>
</feature>
<keyword evidence="1" id="KW-1133">Transmembrane helix</keyword>
<dbReference type="AlphaFoldDB" id="A0A6V7VGE7"/>